<dbReference type="PANTHER" id="PTHR22916">
    <property type="entry name" value="GLYCOSYLTRANSFERASE"/>
    <property type="match status" value="1"/>
</dbReference>
<evidence type="ECO:0000313" key="4">
    <source>
        <dbReference type="EMBL" id="OZG64365.1"/>
    </source>
</evidence>
<organism evidence="4 6">
    <name type="scientific">Bifidobacterium eulemuris</name>
    <dbReference type="NCBI Taxonomy" id="1765219"/>
    <lineage>
        <taxon>Bacteria</taxon>
        <taxon>Bacillati</taxon>
        <taxon>Actinomycetota</taxon>
        <taxon>Actinomycetes</taxon>
        <taxon>Bifidobacteriales</taxon>
        <taxon>Bifidobacteriaceae</taxon>
        <taxon>Bifidobacterium</taxon>
    </lineage>
</organism>
<dbReference type="PANTHER" id="PTHR22916:SF51">
    <property type="entry name" value="GLYCOSYLTRANSFERASE EPSH-RELATED"/>
    <property type="match status" value="1"/>
</dbReference>
<feature type="domain" description="Glycosyltransferase 2-like" evidence="3">
    <location>
        <begin position="8"/>
        <end position="125"/>
    </location>
</feature>
<protein>
    <submittedName>
        <fullName evidence="4 5">Glycosyltransferase</fullName>
    </submittedName>
</protein>
<dbReference type="GO" id="GO:0016757">
    <property type="term" value="F:glycosyltransferase activity"/>
    <property type="evidence" value="ECO:0007669"/>
    <property type="project" value="UniProtKB-KW"/>
</dbReference>
<dbReference type="InterPro" id="IPR029044">
    <property type="entry name" value="Nucleotide-diphossugar_trans"/>
</dbReference>
<evidence type="ECO:0000259" key="3">
    <source>
        <dbReference type="Pfam" id="PF00535"/>
    </source>
</evidence>
<evidence type="ECO:0000256" key="2">
    <source>
        <dbReference type="ARBA" id="ARBA00022679"/>
    </source>
</evidence>
<dbReference type="SUPFAM" id="SSF53448">
    <property type="entry name" value="Nucleotide-diphospho-sugar transferases"/>
    <property type="match status" value="1"/>
</dbReference>
<dbReference type="OrthoDB" id="3171021at2"/>
<dbReference type="EMBL" id="MWWZ01000016">
    <property type="protein sequence ID" value="OZG64365.1"/>
    <property type="molecule type" value="Genomic_DNA"/>
</dbReference>
<dbReference type="CDD" id="cd00761">
    <property type="entry name" value="Glyco_tranf_GTA_type"/>
    <property type="match status" value="1"/>
</dbReference>
<sequence length="340" mass="39464">MNVQPLVSLIVPVFNVENQLDRCISSIVGQSYRNLEIILVDDGSMDGCPEKCDQWALRDNRIRVIHKKNGGLSSARNAGLDVMRGEYVAFVDSDDYISSEYVSVLCQNGGDADLVICSFIKEDDAEACVEKALVTDHRKLLTPRECLRQAILDWHLIVAWNKLYPHFVWKDLRFPEGRIHEDEYVLHQILDRCSAVALLPDALYHYVSREDSITHKEGSIERLDRLVALVERLRYSFLKKYAECSEPILRKVFFESRQSYFDVPNLSDGMFRTRFKEIFRTFRMIPIECSKTLPTKEKIMFHILYFAPSFTFGILRACNRFSNGTKDLIGKTRLFIKWKI</sequence>
<gene>
    <name evidence="5" type="ORF">BE0216_08240</name>
    <name evidence="4" type="ORF">BEUL_2196</name>
</gene>
<dbReference type="AlphaFoldDB" id="A0A261FZF0"/>
<evidence type="ECO:0000313" key="5">
    <source>
        <dbReference type="EMBL" id="QOL32434.1"/>
    </source>
</evidence>
<dbReference type="Proteomes" id="UP000593943">
    <property type="component" value="Chromosome"/>
</dbReference>
<dbReference type="Gene3D" id="3.90.550.10">
    <property type="entry name" value="Spore Coat Polysaccharide Biosynthesis Protein SpsA, Chain A"/>
    <property type="match status" value="1"/>
</dbReference>
<reference evidence="5 7" key="2">
    <citation type="submission" date="2020-10" db="EMBL/GenBank/DDBJ databases">
        <title>Genome sequencing of Bifidobacterium eulemuris_DSMZ_100216.</title>
        <authorList>
            <person name="Kim J."/>
        </authorList>
    </citation>
    <scope>NUCLEOTIDE SEQUENCE [LARGE SCALE GENOMIC DNA]</scope>
    <source>
        <strain evidence="5 7">DSM 100216</strain>
    </source>
</reference>
<reference evidence="4 6" key="1">
    <citation type="journal article" date="2017" name="BMC Genomics">
        <title>Comparative genomic and phylogenomic analyses of the Bifidobacteriaceae family.</title>
        <authorList>
            <person name="Lugli G.A."/>
            <person name="Milani C."/>
            <person name="Turroni F."/>
            <person name="Duranti S."/>
            <person name="Mancabelli L."/>
            <person name="Mangifesta M."/>
            <person name="Ferrario C."/>
            <person name="Modesto M."/>
            <person name="Mattarelli P."/>
            <person name="Jiri K."/>
            <person name="van Sinderen D."/>
            <person name="Ventura M."/>
        </authorList>
    </citation>
    <scope>NUCLEOTIDE SEQUENCE [LARGE SCALE GENOMIC DNA]</scope>
    <source>
        <strain evidence="4 6">DSM 100216</strain>
    </source>
</reference>
<evidence type="ECO:0000256" key="1">
    <source>
        <dbReference type="ARBA" id="ARBA00022676"/>
    </source>
</evidence>
<evidence type="ECO:0000313" key="6">
    <source>
        <dbReference type="Proteomes" id="UP000216057"/>
    </source>
</evidence>
<keyword evidence="7" id="KW-1185">Reference proteome</keyword>
<dbReference type="RefSeq" id="WP_094637699.1">
    <property type="nucleotide sequence ID" value="NZ_CP062938.1"/>
</dbReference>
<dbReference type="InterPro" id="IPR001173">
    <property type="entry name" value="Glyco_trans_2-like"/>
</dbReference>
<dbReference type="Proteomes" id="UP000216057">
    <property type="component" value="Unassembled WGS sequence"/>
</dbReference>
<keyword evidence="2 4" id="KW-0808">Transferase</keyword>
<accession>A0A261FZF0</accession>
<keyword evidence="1" id="KW-0328">Glycosyltransferase</keyword>
<dbReference type="EMBL" id="CP062938">
    <property type="protein sequence ID" value="QOL32434.1"/>
    <property type="molecule type" value="Genomic_DNA"/>
</dbReference>
<name>A0A261FZF0_9BIFI</name>
<evidence type="ECO:0000313" key="7">
    <source>
        <dbReference type="Proteomes" id="UP000593943"/>
    </source>
</evidence>
<dbReference type="KEGG" id="beu:BE0216_08240"/>
<proteinExistence type="predicted"/>
<dbReference type="Pfam" id="PF00535">
    <property type="entry name" value="Glycos_transf_2"/>
    <property type="match status" value="1"/>
</dbReference>